<protein>
    <submittedName>
        <fullName evidence="1">Uncharacterized protein</fullName>
    </submittedName>
</protein>
<comment type="caution">
    <text evidence="1">The sequence shown here is derived from an EMBL/GenBank/DDBJ whole genome shotgun (WGS) entry which is preliminary data.</text>
</comment>
<dbReference type="EMBL" id="CM040454">
    <property type="protein sequence ID" value="MCI4374268.1"/>
    <property type="molecule type" value="Genomic_DNA"/>
</dbReference>
<sequence>MFILICRYNRVFAYPGDDITLSSHLSPETSAVSMEVRWFRGTECIYLYKNGQVSVGRGFEGRASLLTPELKRGNVSLILKSISPMDTGTYSCQVLTGHNKVEKSVHLYMSGMEPLSPDKIGPKLTEQDSVDMEESVLILELKKLLQQREKELQDKTRELETTTEMLRTKSSLLLYTDMDLENMSKLANQKEEHLKNMASELETCKRQLETLGQKLQDKNTQVEELQVILQDKERELEEEKKHLGESEEQQITEGLKSIAQDTADTEESVHLLELKNLLQNKEKELEDKTKQLESTTGELMRMTKLLQCRDTDVENLAKEREEYLKNMAGEMEMCLKELETPGQKLQEKNTQVEELRVILQDKEQELEEEKKHQGEREHVITVNKMADVSHGPFVPEILEKSDDMLSKMFQNPKEQLEEIESWIYKKREERRLREEEERAEVLEKEFLDYVSMVKELIGKKHEKIVAWAKMMAVLQHKLEVVETDEEREALEIQMKEALEMQRQGEEEIERLTEGIEEKRSGIEEKHKHEIEKIREKYSTVSKIEAETNILKIILPDIQVYFQNIAANMQRTLDAQRQIITNEITGERRTPDYTNVDKVEISVEQEILENQTDSPVKEEVTIQAEVEVVRSIKCSPEINNNCVETLVQEDAEVEAELRGARELNHCKREDTESESEDDSNQMVNGVIIEEREIEAEIEEGEGEEEEEEEAEIEEEEEEEEEEWEEVREVNEHVETG</sequence>
<name>A0ACC5W6R7_PANGG</name>
<reference evidence="1 2" key="1">
    <citation type="journal article" date="2022" name="bioRxiv">
        <title>An ancient truncated duplication of the anti-Mullerian hormone receptor type 2 gene is a potential conserved master sex determinant in the Pangasiidae catfish family.</title>
        <authorList>
            <person name="Wen M."/>
            <person name="Pan Q."/>
            <person name="Jouanno E."/>
            <person name="Montfort J."/>
            <person name="Zahm M."/>
            <person name="Cabau C."/>
            <person name="Klopp C."/>
            <person name="Iampietro C."/>
            <person name="Roques C."/>
            <person name="Bouchez O."/>
            <person name="Castinel A."/>
            <person name="Donnadieu C."/>
            <person name="Parrinello H."/>
            <person name="Poncet C."/>
            <person name="Belmonte E."/>
            <person name="Gautier V."/>
            <person name="Avarre J.-C."/>
            <person name="Dugue R."/>
            <person name="Gustiano R."/>
            <person name="Ha T.T.T."/>
            <person name="Campet M."/>
            <person name="Sriphairoj K."/>
            <person name="Ribolli J."/>
            <person name="de Almeida F.L."/>
            <person name="Desvignes T."/>
            <person name="Postlethwait J.H."/>
            <person name="Bucao C.F."/>
            <person name="Robinson-Rechavi M."/>
            <person name="Bobe J."/>
            <person name="Herpin A."/>
            <person name="Guiguen Y."/>
        </authorList>
    </citation>
    <scope>NUCLEOTIDE SEQUENCE [LARGE SCALE GENOMIC DNA]</scope>
    <source>
        <strain evidence="1">YG-Dec2019</strain>
    </source>
</reference>
<evidence type="ECO:0000313" key="1">
    <source>
        <dbReference type="EMBL" id="MCI4374268.1"/>
    </source>
</evidence>
<evidence type="ECO:0000313" key="2">
    <source>
        <dbReference type="Proteomes" id="UP000829447"/>
    </source>
</evidence>
<gene>
    <name evidence="1" type="ORF">PGIGA_G00004280</name>
</gene>
<keyword evidence="2" id="KW-1185">Reference proteome</keyword>
<accession>A0ACC5W6R7</accession>
<dbReference type="Proteomes" id="UP000829447">
    <property type="component" value="Linkage Group LG1"/>
</dbReference>
<proteinExistence type="predicted"/>
<organism evidence="1 2">
    <name type="scientific">Pangasianodon gigas</name>
    <name type="common">Mekong giant catfish</name>
    <name type="synonym">Pangasius gigas</name>
    <dbReference type="NCBI Taxonomy" id="30993"/>
    <lineage>
        <taxon>Eukaryota</taxon>
        <taxon>Metazoa</taxon>
        <taxon>Chordata</taxon>
        <taxon>Craniata</taxon>
        <taxon>Vertebrata</taxon>
        <taxon>Euteleostomi</taxon>
        <taxon>Actinopterygii</taxon>
        <taxon>Neopterygii</taxon>
        <taxon>Teleostei</taxon>
        <taxon>Ostariophysi</taxon>
        <taxon>Siluriformes</taxon>
        <taxon>Pangasiidae</taxon>
        <taxon>Pangasianodon</taxon>
    </lineage>
</organism>